<feature type="compositionally biased region" description="Basic and acidic residues" evidence="1">
    <location>
        <begin position="22"/>
        <end position="31"/>
    </location>
</feature>
<dbReference type="RefSeq" id="XP_013277423.1">
    <property type="nucleotide sequence ID" value="XM_013421969.1"/>
</dbReference>
<evidence type="ECO:0000256" key="1">
    <source>
        <dbReference type="SAM" id="MobiDB-lite"/>
    </source>
</evidence>
<evidence type="ECO:0000313" key="3">
    <source>
        <dbReference type="Proteomes" id="UP000053617"/>
    </source>
</evidence>
<reference evidence="2 3" key="1">
    <citation type="submission" date="2015-01" db="EMBL/GenBank/DDBJ databases">
        <title>The Genome Sequence of Rhinocladiella mackenzie CBS 650.93.</title>
        <authorList>
            <consortium name="The Broad Institute Genomics Platform"/>
            <person name="Cuomo C."/>
            <person name="de Hoog S."/>
            <person name="Gorbushina A."/>
            <person name="Stielow B."/>
            <person name="Teixiera M."/>
            <person name="Abouelleil A."/>
            <person name="Chapman S.B."/>
            <person name="Priest M."/>
            <person name="Young S.K."/>
            <person name="Wortman J."/>
            <person name="Nusbaum C."/>
            <person name="Birren B."/>
        </authorList>
    </citation>
    <scope>NUCLEOTIDE SEQUENCE [LARGE SCALE GENOMIC DNA]</scope>
    <source>
        <strain evidence="2 3">CBS 650.93</strain>
    </source>
</reference>
<dbReference type="Proteomes" id="UP000053617">
    <property type="component" value="Unassembled WGS sequence"/>
</dbReference>
<dbReference type="OrthoDB" id="10251048at2759"/>
<feature type="region of interest" description="Disordered" evidence="1">
    <location>
        <begin position="1"/>
        <end position="32"/>
    </location>
</feature>
<proteinExistence type="predicted"/>
<evidence type="ECO:0000313" key="2">
    <source>
        <dbReference type="EMBL" id="KIX10287.1"/>
    </source>
</evidence>
<feature type="region of interest" description="Disordered" evidence="1">
    <location>
        <begin position="382"/>
        <end position="440"/>
    </location>
</feature>
<name>A0A0D2G5T3_9EURO</name>
<organism evidence="2 3">
    <name type="scientific">Rhinocladiella mackenziei CBS 650.93</name>
    <dbReference type="NCBI Taxonomy" id="1442369"/>
    <lineage>
        <taxon>Eukaryota</taxon>
        <taxon>Fungi</taxon>
        <taxon>Dikarya</taxon>
        <taxon>Ascomycota</taxon>
        <taxon>Pezizomycotina</taxon>
        <taxon>Eurotiomycetes</taxon>
        <taxon>Chaetothyriomycetidae</taxon>
        <taxon>Chaetothyriales</taxon>
        <taxon>Herpotrichiellaceae</taxon>
        <taxon>Rhinocladiella</taxon>
    </lineage>
</organism>
<dbReference type="HOGENOM" id="CLU_399549_0_0_1"/>
<feature type="compositionally biased region" description="Basic and acidic residues" evidence="1">
    <location>
        <begin position="620"/>
        <end position="654"/>
    </location>
</feature>
<accession>A0A0D2G5T3</accession>
<dbReference type="GeneID" id="25289440"/>
<feature type="region of interest" description="Disordered" evidence="1">
    <location>
        <begin position="617"/>
        <end position="654"/>
    </location>
</feature>
<keyword evidence="3" id="KW-1185">Reference proteome</keyword>
<feature type="compositionally biased region" description="Basic and acidic residues" evidence="1">
    <location>
        <begin position="69"/>
        <end position="78"/>
    </location>
</feature>
<feature type="region of interest" description="Disordered" evidence="1">
    <location>
        <begin position="64"/>
        <end position="113"/>
    </location>
</feature>
<dbReference type="AlphaFoldDB" id="A0A0D2G5T3"/>
<feature type="compositionally biased region" description="Basic and acidic residues" evidence="1">
    <location>
        <begin position="386"/>
        <end position="396"/>
    </location>
</feature>
<feature type="compositionally biased region" description="Polar residues" evidence="1">
    <location>
        <begin position="80"/>
        <end position="101"/>
    </location>
</feature>
<protein>
    <submittedName>
        <fullName evidence="2">Rhinocladiella mackenziei CBS 650.93 unplaced genomic scaffold supercont1.1, whole genome shotgun sequence</fullName>
    </submittedName>
</protein>
<gene>
    <name evidence="2" type="ORF">Z518_01369</name>
</gene>
<dbReference type="VEuPathDB" id="FungiDB:Z518_01369"/>
<feature type="compositionally biased region" description="Basic and acidic residues" evidence="1">
    <location>
        <begin position="416"/>
        <end position="428"/>
    </location>
</feature>
<dbReference type="EMBL" id="KN847475">
    <property type="protein sequence ID" value="KIX10287.1"/>
    <property type="molecule type" value="Genomic_DNA"/>
</dbReference>
<sequence length="654" mass="72525">MLGARARAAEYNAFKAASARQASREAEEQKLPPKLVPVSLSAFTKNSQSNRNKGAKAWVPLVLGDAPEDDNKSCKENEGTLPTPTHPTGSVDVTLSSNTTRPESETPLGPRKSQTTQMNVYALLAPTAPKAMVNTRDRSSTVFVNPTLQWAQQHSVIKQSQHCIPLGLHGAPSSLSGISQVSVPLFNPDPPFYNMMISSDISPTKQENKLALLSEEYGNPCPAFMPSRQQGLDSPGMIDTSLLGQMLGTRYPNEVPSWNSYQQIDFVPQNPIQRPMMPRVNSDGLMSCDTELAARFIRGVVRRHSHPESGQILLDRQGLADNVRQLTLQPPSRHEPYDGSSKIQHYVTTQQAMAKTDKTALHNPDLNRVKMSDVATPIFTESPETIPKHEPGRELNEGPGVLRPRTLLKPPPGFELRARNELSSHPRETSSFGSENDETLRKEFGVGTSDWCELKPVTKTQRIRMNKAMKRGATLGDTDTSEASLLNLGADRQQRLHKWLQADHRGNRATRKLVDQIVKDHLFNRFPNVSLPDGAVCNPNETSGPRIESAAIRAVGNILTNLTDPGESEGHGSDNGGLLYQYKPAPEYAIERGRLLTGNTGSTSFFEEEMGEFYNAPCRIARDPRFRPPSKEGPKPKSEDEWKRRRDPYGRRRL</sequence>